<dbReference type="InterPro" id="IPR008274">
    <property type="entry name" value="AldOxase/xan_DH_MoCoBD1"/>
</dbReference>
<dbReference type="Pfam" id="PF20256">
    <property type="entry name" value="MoCoBD_2"/>
    <property type="match status" value="1"/>
</dbReference>
<dbReference type="GO" id="GO:0005506">
    <property type="term" value="F:iron ion binding"/>
    <property type="evidence" value="ECO:0007669"/>
    <property type="project" value="InterPro"/>
</dbReference>
<evidence type="ECO:0000313" key="2">
    <source>
        <dbReference type="EMBL" id="MBB5055193.1"/>
    </source>
</evidence>
<accession>A0A840N561</accession>
<evidence type="ECO:0000259" key="1">
    <source>
        <dbReference type="SMART" id="SM01008"/>
    </source>
</evidence>
<dbReference type="Pfam" id="PF02738">
    <property type="entry name" value="MoCoBD_1"/>
    <property type="match status" value="1"/>
</dbReference>
<dbReference type="GO" id="GO:0016491">
    <property type="term" value="F:oxidoreductase activity"/>
    <property type="evidence" value="ECO:0007669"/>
    <property type="project" value="InterPro"/>
</dbReference>
<feature type="domain" description="Aldehyde oxidase/xanthine dehydrogenase a/b hammerhead" evidence="1">
    <location>
        <begin position="18"/>
        <end position="125"/>
    </location>
</feature>
<sequence length="756" mass="81157">MKLHDSDVPRSDFAEKVTGRAEFISDMSIPGMLQGKVLRSPIPHGLIKGIDASQALAMPGVVTVLTGADVATLDVNWGLFLKDRPVIAVDRVRYVGEPVAMVAAIDERTAEEALELIQVDYEALPFVTDVHEALAKDAPLLHDNPETLKDFYFKGEAKPVAGTNIYQNYRYEHGDVEKAFAEADHCFEDEFEFPMVFHYAMEPHCVIASFAEDGLTVWSCGQSPTAVQKVLSRVFNLPLATVRVISPYVGGGFGGKASVKIDPLVAALAWKAGRPVRVCLSISESMLTARRLSARVTVKTGVRNDGTLLGKSVRVVMNGGAYADTGPAVAIKAANRAIGPYHFPNLRLESLAVYTNTVPGAAFRSIGGPQAVWATESQMDIIADKLGMDPVELRYRNMLKRGEHVRPDLRPIDVDMAEAMGMASQAMSRIEASDPNVRLSNGTALGISDPGILPVAGLMLRLKIDGSVLVVCNSVEIGQGVREVLRRMAAEHLAQKPSAVSVLTPDTAIAPFDWGTGASRSSLMMGLAIEDAAKDIRRQLSEIAAVVLSVDSAIVKLRDGGIIAGDRDCSFAELLHTYYGIDSGEIIGIGRISPQSRNGNLALAPLFWETAAGRCGIEVDTDTGEIRVRRYVSVADIGRVINRSGAEGQDEGAAIMGLGHTLSEELIYSDGQPINATMIDYHVPTIDEVPDVFTTVLIENHDGPGPGGMRGMGEGAILPIAPAIANALASGFGIRVRQLPLTPERVWRALQEKKGL</sequence>
<dbReference type="Pfam" id="PF01315">
    <property type="entry name" value="Ald_Xan_dh_C"/>
    <property type="match status" value="1"/>
</dbReference>
<dbReference type="RefSeq" id="WP_184090590.1">
    <property type="nucleotide sequence ID" value="NZ_JACHIJ010000012.1"/>
</dbReference>
<proteinExistence type="predicted"/>
<dbReference type="InterPro" id="IPR036856">
    <property type="entry name" value="Ald_Oxase/Xan_DH_a/b_sf"/>
</dbReference>
<dbReference type="AlphaFoldDB" id="A0A840N561"/>
<reference evidence="2 3" key="1">
    <citation type="submission" date="2020-08" db="EMBL/GenBank/DDBJ databases">
        <title>Genomic Encyclopedia of Type Strains, Phase IV (KMG-IV): sequencing the most valuable type-strain genomes for metagenomic binning, comparative biology and taxonomic classification.</title>
        <authorList>
            <person name="Goeker M."/>
        </authorList>
    </citation>
    <scope>NUCLEOTIDE SEQUENCE [LARGE SCALE GENOMIC DNA]</scope>
    <source>
        <strain evidence="2 3">DSM 17498</strain>
    </source>
</reference>
<dbReference type="Proteomes" id="UP000521227">
    <property type="component" value="Unassembled WGS sequence"/>
</dbReference>
<dbReference type="Gene3D" id="3.90.1170.50">
    <property type="entry name" value="Aldehyde oxidase/xanthine dehydrogenase, a/b hammerhead"/>
    <property type="match status" value="1"/>
</dbReference>
<gene>
    <name evidence="2" type="ORF">HNQ36_005204</name>
</gene>
<dbReference type="InterPro" id="IPR046867">
    <property type="entry name" value="AldOxase/xan_DH_MoCoBD2"/>
</dbReference>
<dbReference type="InterPro" id="IPR000674">
    <property type="entry name" value="Ald_Oxase/Xan_DH_a/b"/>
</dbReference>
<dbReference type="EMBL" id="JACHIJ010000012">
    <property type="protein sequence ID" value="MBB5055193.1"/>
    <property type="molecule type" value="Genomic_DNA"/>
</dbReference>
<comment type="caution">
    <text evidence="2">The sequence shown here is derived from an EMBL/GenBank/DDBJ whole genome shotgun (WGS) entry which is preliminary data.</text>
</comment>
<protein>
    <submittedName>
        <fullName evidence="2">CO/xanthine dehydrogenase Mo-binding subunit</fullName>
    </submittedName>
</protein>
<name>A0A840N561_9BRAD</name>
<dbReference type="InterPro" id="IPR016208">
    <property type="entry name" value="Ald_Oxase/xanthine_DH-like"/>
</dbReference>
<dbReference type="SMART" id="SM01008">
    <property type="entry name" value="Ald_Xan_dh_C"/>
    <property type="match status" value="1"/>
</dbReference>
<dbReference type="SUPFAM" id="SSF56003">
    <property type="entry name" value="Molybdenum cofactor-binding domain"/>
    <property type="match status" value="1"/>
</dbReference>
<organism evidence="2 3">
    <name type="scientific">Afipia massiliensis</name>
    <dbReference type="NCBI Taxonomy" id="211460"/>
    <lineage>
        <taxon>Bacteria</taxon>
        <taxon>Pseudomonadati</taxon>
        <taxon>Pseudomonadota</taxon>
        <taxon>Alphaproteobacteria</taxon>
        <taxon>Hyphomicrobiales</taxon>
        <taxon>Nitrobacteraceae</taxon>
        <taxon>Afipia</taxon>
    </lineage>
</organism>
<dbReference type="PANTHER" id="PTHR11908">
    <property type="entry name" value="XANTHINE DEHYDROGENASE"/>
    <property type="match status" value="1"/>
</dbReference>
<dbReference type="PANTHER" id="PTHR11908:SF157">
    <property type="entry name" value="XANTHINE DEHYDROGENASE SUBUNIT D-RELATED"/>
    <property type="match status" value="1"/>
</dbReference>
<dbReference type="InterPro" id="IPR037165">
    <property type="entry name" value="AldOxase/xan_DH_Mopterin-bd_sf"/>
</dbReference>
<dbReference type="Gene3D" id="3.30.365.10">
    <property type="entry name" value="Aldehyde oxidase/xanthine dehydrogenase, molybdopterin binding domain"/>
    <property type="match status" value="4"/>
</dbReference>
<dbReference type="SUPFAM" id="SSF54665">
    <property type="entry name" value="CO dehydrogenase molybdoprotein N-domain-like"/>
    <property type="match status" value="1"/>
</dbReference>
<evidence type="ECO:0000313" key="3">
    <source>
        <dbReference type="Proteomes" id="UP000521227"/>
    </source>
</evidence>